<dbReference type="OMA" id="SAVCIPR"/>
<reference evidence="2 3" key="1">
    <citation type="journal article" date="2003" name="PLoS Biol.">
        <title>The genome sequence of Caenorhabditis briggsae: a platform for comparative genomics.</title>
        <authorList>
            <person name="Stein L.D."/>
            <person name="Bao Z."/>
            <person name="Blasiar D."/>
            <person name="Blumenthal T."/>
            <person name="Brent M.R."/>
            <person name="Chen N."/>
            <person name="Chinwalla A."/>
            <person name="Clarke L."/>
            <person name="Clee C."/>
            <person name="Coghlan A."/>
            <person name="Coulson A."/>
            <person name="D'Eustachio P."/>
            <person name="Fitch D.H."/>
            <person name="Fulton L.A."/>
            <person name="Fulton R.E."/>
            <person name="Griffiths-Jones S."/>
            <person name="Harris T.W."/>
            <person name="Hillier L.W."/>
            <person name="Kamath R."/>
            <person name="Kuwabara P.E."/>
            <person name="Mardis E.R."/>
            <person name="Marra M.A."/>
            <person name="Miner T.L."/>
            <person name="Minx P."/>
            <person name="Mullikin J.C."/>
            <person name="Plumb R.W."/>
            <person name="Rogers J."/>
            <person name="Schein J.E."/>
            <person name="Sohrmann M."/>
            <person name="Spieth J."/>
            <person name="Stajich J.E."/>
            <person name="Wei C."/>
            <person name="Willey D."/>
            <person name="Wilson R.K."/>
            <person name="Durbin R."/>
            <person name="Waterston R.H."/>
        </authorList>
    </citation>
    <scope>NUCLEOTIDE SEQUENCE [LARGE SCALE GENOMIC DNA]</scope>
    <source>
        <strain evidence="2 3">AF16</strain>
    </source>
</reference>
<keyword evidence="3" id="KW-1185">Reference proteome</keyword>
<dbReference type="CTD" id="68917823"/>
<feature type="transmembrane region" description="Helical" evidence="1">
    <location>
        <begin position="12"/>
        <end position="32"/>
    </location>
</feature>
<evidence type="ECO:0000313" key="2">
    <source>
        <dbReference type="EMBL" id="CAR98945.1"/>
    </source>
</evidence>
<evidence type="ECO:0000313" key="3">
    <source>
        <dbReference type="Proteomes" id="UP000008549"/>
    </source>
</evidence>
<sequence length="129" mass="14066">MDFRYFVALKRAVGFGGVFGRFLFLVSSGLLWQKNGLDVWKNSSLSDRDSGQKLVQLLVVADSELKMSWCDTGLLVVTGSVTGQLENFSSEVLKDSGQVDWGSGSDALSVVSFAKNTVKTTDWELKSSS</sequence>
<dbReference type="RefSeq" id="XP_045098512.1">
    <property type="nucleotide sequence ID" value="XM_045235519.1"/>
</dbReference>
<dbReference type="Proteomes" id="UP000008549">
    <property type="component" value="Unassembled WGS sequence"/>
</dbReference>
<keyword evidence="1" id="KW-0812">Transmembrane</keyword>
<proteinExistence type="predicted"/>
<gene>
    <name evidence="2" type="ORF">CBG26344</name>
    <name evidence="2" type="ORF">CBG_26344</name>
</gene>
<protein>
    <submittedName>
        <fullName evidence="2">Protein CBG26344</fullName>
    </submittedName>
</protein>
<keyword evidence="1" id="KW-1133">Transmembrane helix</keyword>
<organism evidence="2 3">
    <name type="scientific">Caenorhabditis briggsae</name>
    <dbReference type="NCBI Taxonomy" id="6238"/>
    <lineage>
        <taxon>Eukaryota</taxon>
        <taxon>Metazoa</taxon>
        <taxon>Ecdysozoa</taxon>
        <taxon>Nematoda</taxon>
        <taxon>Chromadorea</taxon>
        <taxon>Rhabditida</taxon>
        <taxon>Rhabditina</taxon>
        <taxon>Rhabditomorpha</taxon>
        <taxon>Rhabditoidea</taxon>
        <taxon>Rhabditidae</taxon>
        <taxon>Peloderinae</taxon>
        <taxon>Caenorhabditis</taxon>
    </lineage>
</organism>
<evidence type="ECO:0000256" key="1">
    <source>
        <dbReference type="SAM" id="Phobius"/>
    </source>
</evidence>
<dbReference type="EMBL" id="HE600909">
    <property type="protein sequence ID" value="CAR98945.1"/>
    <property type="molecule type" value="Genomic_DNA"/>
</dbReference>
<dbReference type="eggNOG" id="ENOG502S6ZE">
    <property type="taxonomic scope" value="Eukaryota"/>
</dbReference>
<dbReference type="AlphaFoldDB" id="B6IGB5"/>
<accession>B6IGB5</accession>
<dbReference type="KEGG" id="cbr:CBG_26344"/>
<keyword evidence="1" id="KW-0472">Membrane</keyword>
<reference evidence="2 3" key="2">
    <citation type="journal article" date="2011" name="PLoS Genet.">
        <title>Caenorhabditis briggsae recombinant inbred line genotypes reveal inter-strain incompatibility and the evolution of recombination.</title>
        <authorList>
            <person name="Ross J.A."/>
            <person name="Koboldt D.C."/>
            <person name="Staisch J.E."/>
            <person name="Chamberlin H.M."/>
            <person name="Gupta B.P."/>
            <person name="Miller R.D."/>
            <person name="Baird S.E."/>
            <person name="Haag E.S."/>
        </authorList>
    </citation>
    <scope>NUCLEOTIDE SEQUENCE [LARGE SCALE GENOMIC DNA]</scope>
    <source>
        <strain evidence="2 3">AF16</strain>
    </source>
</reference>
<name>B6IGB5_CAEBR</name>
<dbReference type="InParanoid" id="B6IGB5"/>
<dbReference type="STRING" id="6238.B6IGB5"/>
<dbReference type="GeneID" id="68917823"/>
<dbReference type="HOGENOM" id="CLU_160109_0_0_1"/>